<reference evidence="2" key="1">
    <citation type="submission" date="2014-09" db="EMBL/GenBank/DDBJ databases">
        <authorList>
            <person name="Mudge J."/>
            <person name="Ramaraj T."/>
            <person name="Lindquist I.E."/>
            <person name="Bharti A.K."/>
            <person name="Sundararajan A."/>
            <person name="Cameron C.T."/>
            <person name="Woodward J.E."/>
            <person name="May G.D."/>
            <person name="Brubaker C."/>
            <person name="Broadhvest J."/>
            <person name="Wilkins T.A."/>
        </authorList>
    </citation>
    <scope>NUCLEOTIDE SEQUENCE</scope>
    <source>
        <strain evidence="2">cv. AKA8401</strain>
    </source>
</reference>
<evidence type="ECO:0000313" key="2">
    <source>
        <dbReference type="Proteomes" id="UP000032142"/>
    </source>
</evidence>
<accession>A0A0B0PMQ9</accession>
<organism evidence="1 2">
    <name type="scientific">Gossypium arboreum</name>
    <name type="common">Tree cotton</name>
    <name type="synonym">Gossypium nanking</name>
    <dbReference type="NCBI Taxonomy" id="29729"/>
    <lineage>
        <taxon>Eukaryota</taxon>
        <taxon>Viridiplantae</taxon>
        <taxon>Streptophyta</taxon>
        <taxon>Embryophyta</taxon>
        <taxon>Tracheophyta</taxon>
        <taxon>Spermatophyta</taxon>
        <taxon>Magnoliopsida</taxon>
        <taxon>eudicotyledons</taxon>
        <taxon>Gunneridae</taxon>
        <taxon>Pentapetalae</taxon>
        <taxon>rosids</taxon>
        <taxon>malvids</taxon>
        <taxon>Malvales</taxon>
        <taxon>Malvaceae</taxon>
        <taxon>Malvoideae</taxon>
        <taxon>Gossypium</taxon>
    </lineage>
</organism>
<keyword evidence="2" id="KW-1185">Reference proteome</keyword>
<gene>
    <name evidence="1" type="ORF">F383_32320</name>
</gene>
<sequence length="66" mass="7064">MAVSQPVSNPVQLSYLCNMVNTHTCVASLCALKMAIHARVPGRVLGRANSVGYTDLCHTAKTHARV</sequence>
<evidence type="ECO:0000313" key="1">
    <source>
        <dbReference type="EMBL" id="KHG26162.1"/>
    </source>
</evidence>
<dbReference type="AlphaFoldDB" id="A0A0B0PMQ9"/>
<protein>
    <submittedName>
        <fullName evidence="1">Uncharacterized protein</fullName>
    </submittedName>
</protein>
<dbReference type="Proteomes" id="UP000032142">
    <property type="component" value="Unassembled WGS sequence"/>
</dbReference>
<name>A0A0B0PMQ9_GOSAR</name>
<dbReference type="EMBL" id="KN435279">
    <property type="protein sequence ID" value="KHG26162.1"/>
    <property type="molecule type" value="Genomic_DNA"/>
</dbReference>
<proteinExistence type="predicted"/>